<evidence type="ECO:0000256" key="1">
    <source>
        <dbReference type="SAM" id="MobiDB-lite"/>
    </source>
</evidence>
<sequence>MKRQPEKKSESLEVRLSYSQKQALIEACQAKGITASEAVREQIEAWVSESSSPSQPFNPLGATWTMVKQNSKKTLATLVALSTGTALFAALPSAAEDELFTAYDRDGNGVLTAGEISDNDETVFKLLDKNSDGKISPDEFQRKGEFSQVFDTIEVNDDGEKVRRIAIERTEIELIDADTVSVHVFTWADDVPPDTSEADVAAKIAEMEAKMHTLEAPDFPEIPDLPDMEEVEKAMMLARSEVESARESAEAARAYANEARRIAIEKQIIRQHTEKLDFPPPPEPPTPPAGPDKG</sequence>
<dbReference type="PROSITE" id="PS00018">
    <property type="entry name" value="EF_HAND_1"/>
    <property type="match status" value="1"/>
</dbReference>
<evidence type="ECO:0000313" key="4">
    <source>
        <dbReference type="Proteomes" id="UP001596303"/>
    </source>
</evidence>
<dbReference type="SUPFAM" id="SSF47473">
    <property type="entry name" value="EF-hand"/>
    <property type="match status" value="1"/>
</dbReference>
<feature type="compositionally biased region" description="Basic and acidic residues" evidence="1">
    <location>
        <begin position="268"/>
        <end position="277"/>
    </location>
</feature>
<dbReference type="InterPro" id="IPR002048">
    <property type="entry name" value="EF_hand_dom"/>
</dbReference>
<evidence type="ECO:0000313" key="3">
    <source>
        <dbReference type="EMBL" id="MFC6198418.1"/>
    </source>
</evidence>
<dbReference type="Pfam" id="PF13202">
    <property type="entry name" value="EF-hand_5"/>
    <property type="match status" value="1"/>
</dbReference>
<reference evidence="4" key="1">
    <citation type="journal article" date="2019" name="Int. J. Syst. Evol. Microbiol.">
        <title>The Global Catalogue of Microorganisms (GCM) 10K type strain sequencing project: providing services to taxonomists for standard genome sequencing and annotation.</title>
        <authorList>
            <consortium name="The Broad Institute Genomics Platform"/>
            <consortium name="The Broad Institute Genome Sequencing Center for Infectious Disease"/>
            <person name="Wu L."/>
            <person name="Ma J."/>
        </authorList>
    </citation>
    <scope>NUCLEOTIDE SEQUENCE [LARGE SCALE GENOMIC DNA]</scope>
    <source>
        <strain evidence="4">CGMCC-1.15741</strain>
    </source>
</reference>
<dbReference type="PROSITE" id="PS50222">
    <property type="entry name" value="EF_HAND_2"/>
    <property type="match status" value="1"/>
</dbReference>
<protein>
    <recommendedName>
        <fullName evidence="2">EF-hand domain-containing protein</fullName>
    </recommendedName>
</protein>
<dbReference type="InterPro" id="IPR018247">
    <property type="entry name" value="EF_Hand_1_Ca_BS"/>
</dbReference>
<dbReference type="InterPro" id="IPR011992">
    <property type="entry name" value="EF-hand-dom_pair"/>
</dbReference>
<feature type="compositionally biased region" description="Pro residues" evidence="1">
    <location>
        <begin position="278"/>
        <end position="294"/>
    </location>
</feature>
<comment type="caution">
    <text evidence="3">The sequence shown here is derived from an EMBL/GenBank/DDBJ whole genome shotgun (WGS) entry which is preliminary data.</text>
</comment>
<accession>A0ABW1SA46</accession>
<feature type="domain" description="EF-hand" evidence="2">
    <location>
        <begin position="115"/>
        <end position="150"/>
    </location>
</feature>
<dbReference type="Gene3D" id="1.10.238.10">
    <property type="entry name" value="EF-hand"/>
    <property type="match status" value="1"/>
</dbReference>
<gene>
    <name evidence="3" type="ORF">ACFQDM_10020</name>
</gene>
<feature type="region of interest" description="Disordered" evidence="1">
    <location>
        <begin position="268"/>
        <end position="294"/>
    </location>
</feature>
<dbReference type="RefSeq" id="WP_377378610.1">
    <property type="nucleotide sequence ID" value="NZ_JBHSSW010000012.1"/>
</dbReference>
<organism evidence="3 4">
    <name type="scientific">Ponticaulis profundi</name>
    <dbReference type="NCBI Taxonomy" id="2665222"/>
    <lineage>
        <taxon>Bacteria</taxon>
        <taxon>Pseudomonadati</taxon>
        <taxon>Pseudomonadota</taxon>
        <taxon>Alphaproteobacteria</taxon>
        <taxon>Hyphomonadales</taxon>
        <taxon>Hyphomonadaceae</taxon>
        <taxon>Ponticaulis</taxon>
    </lineage>
</organism>
<name>A0ABW1SA46_9PROT</name>
<proteinExistence type="predicted"/>
<dbReference type="Proteomes" id="UP001596303">
    <property type="component" value="Unassembled WGS sequence"/>
</dbReference>
<keyword evidence="4" id="KW-1185">Reference proteome</keyword>
<dbReference type="EMBL" id="JBHSSW010000012">
    <property type="protein sequence ID" value="MFC6198418.1"/>
    <property type="molecule type" value="Genomic_DNA"/>
</dbReference>
<evidence type="ECO:0000259" key="2">
    <source>
        <dbReference type="PROSITE" id="PS50222"/>
    </source>
</evidence>